<dbReference type="Proteomes" id="UP000033618">
    <property type="component" value="Unassembled WGS sequence"/>
</dbReference>
<dbReference type="GO" id="GO:0016740">
    <property type="term" value="F:transferase activity"/>
    <property type="evidence" value="ECO:0007669"/>
    <property type="project" value="UniProtKB-KW"/>
</dbReference>
<dbReference type="RefSeq" id="WP_201779193.1">
    <property type="nucleotide sequence ID" value="NZ_LAQU01000180.1"/>
</dbReference>
<dbReference type="GO" id="GO:0033969">
    <property type="term" value="F:gamma-glutamyl-gamma-aminobutyrate hydrolase activity"/>
    <property type="evidence" value="ECO:0007669"/>
    <property type="project" value="TreeGrafter"/>
</dbReference>
<dbReference type="InterPro" id="IPR044668">
    <property type="entry name" value="PuuD-like"/>
</dbReference>
<dbReference type="PANTHER" id="PTHR43235:SF1">
    <property type="entry name" value="GLUTAMINE AMIDOTRANSFERASE PB2B2.05-RELATED"/>
    <property type="match status" value="1"/>
</dbReference>
<accession>A0A0F5JSP2</accession>
<dbReference type="Pfam" id="PF07722">
    <property type="entry name" value="Peptidase_C26"/>
    <property type="match status" value="1"/>
</dbReference>
<feature type="non-terminal residue" evidence="2">
    <location>
        <position position="176"/>
    </location>
</feature>
<dbReference type="Gene3D" id="3.40.50.880">
    <property type="match status" value="1"/>
</dbReference>
<gene>
    <name evidence="2" type="ORF">WM40_26955</name>
</gene>
<evidence type="ECO:0000313" key="3">
    <source>
        <dbReference type="Proteomes" id="UP000033618"/>
    </source>
</evidence>
<dbReference type="GO" id="GO:0006598">
    <property type="term" value="P:polyamine catabolic process"/>
    <property type="evidence" value="ECO:0007669"/>
    <property type="project" value="TreeGrafter"/>
</dbReference>
<keyword evidence="2" id="KW-0808">Transferase</keyword>
<proteinExistence type="predicted"/>
<dbReference type="InterPro" id="IPR029062">
    <property type="entry name" value="Class_I_gatase-like"/>
</dbReference>
<evidence type="ECO:0000256" key="1">
    <source>
        <dbReference type="SAM" id="MobiDB-lite"/>
    </source>
</evidence>
<feature type="region of interest" description="Disordered" evidence="1">
    <location>
        <begin position="157"/>
        <end position="176"/>
    </location>
</feature>
<dbReference type="EMBL" id="LAQU01000180">
    <property type="protein sequence ID" value="KKB60823.1"/>
    <property type="molecule type" value="Genomic_DNA"/>
</dbReference>
<reference evidence="2 3" key="1">
    <citation type="submission" date="2015-03" db="EMBL/GenBank/DDBJ databases">
        <title>Draft Genome Sequence of Burkholderia andropogonis type strain ICMP2807, isolated from Sorghum bicolor.</title>
        <authorList>
            <person name="Lopes-Santos L."/>
            <person name="Castro D.B."/>
            <person name="Ottoboni L.M."/>
            <person name="Park D."/>
            <person name="Weirc B.S."/>
            <person name="Destefano S.A."/>
        </authorList>
    </citation>
    <scope>NUCLEOTIDE SEQUENCE [LARGE SCALE GENOMIC DNA]</scope>
    <source>
        <strain evidence="2 3">ICMP2807</strain>
    </source>
</reference>
<dbReference type="STRING" id="28092.WM40_26955"/>
<name>A0A0F5JSP2_9BURK</name>
<dbReference type="AlphaFoldDB" id="A0A0F5JSP2"/>
<keyword evidence="2" id="KW-0315">Glutamine amidotransferase</keyword>
<evidence type="ECO:0000313" key="2">
    <source>
        <dbReference type="EMBL" id="KKB60823.1"/>
    </source>
</evidence>
<dbReference type="GO" id="GO:0005829">
    <property type="term" value="C:cytosol"/>
    <property type="evidence" value="ECO:0007669"/>
    <property type="project" value="TreeGrafter"/>
</dbReference>
<dbReference type="SUPFAM" id="SSF52317">
    <property type="entry name" value="Class I glutamine amidotransferase-like"/>
    <property type="match status" value="1"/>
</dbReference>
<organism evidence="2 3">
    <name type="scientific">Robbsia andropogonis</name>
    <dbReference type="NCBI Taxonomy" id="28092"/>
    <lineage>
        <taxon>Bacteria</taxon>
        <taxon>Pseudomonadati</taxon>
        <taxon>Pseudomonadota</taxon>
        <taxon>Betaproteobacteria</taxon>
        <taxon>Burkholderiales</taxon>
        <taxon>Burkholderiaceae</taxon>
        <taxon>Robbsia</taxon>
    </lineage>
</organism>
<dbReference type="InterPro" id="IPR011697">
    <property type="entry name" value="Peptidase_C26"/>
</dbReference>
<dbReference type="PANTHER" id="PTHR43235">
    <property type="entry name" value="GLUTAMINE AMIDOTRANSFERASE PB2B2.05-RELATED"/>
    <property type="match status" value="1"/>
</dbReference>
<keyword evidence="3" id="KW-1185">Reference proteome</keyword>
<protein>
    <submittedName>
        <fullName evidence="2">Glutamine amidotransferase</fullName>
    </submittedName>
</protein>
<comment type="caution">
    <text evidence="2">The sequence shown here is derived from an EMBL/GenBank/DDBJ whole genome shotgun (WGS) entry which is preliminary data.</text>
</comment>
<sequence length="176" mass="19970">MKEYFDASLAVVGVSANRHLHDGVHRDWLRRRYIEALERYSSVECVILPTIDGDLSRDGTLRKFREVMRRLDGLVLTGDESDLDPDIFDNELAWHRSVDDVIPGKRDRPRDRLSSVALSVAIEFDMPILGICRGLQEMSVHCGGNLHSDLSVFSQSVSHSEPSDVPRDQQYLPTHT</sequence>